<reference evidence="4 5" key="1">
    <citation type="submission" date="2016-03" db="EMBL/GenBank/DDBJ databases">
        <authorList>
            <person name="Ploux O."/>
        </authorList>
    </citation>
    <scope>NUCLEOTIDE SEQUENCE [LARGE SCALE GENOMIC DNA]</scope>
    <source>
        <strain evidence="4 5">UAMH 11012</strain>
    </source>
</reference>
<dbReference type="Pfam" id="PF17107">
    <property type="entry name" value="SesA"/>
    <property type="match status" value="1"/>
</dbReference>
<evidence type="ECO:0000313" key="5">
    <source>
        <dbReference type="Proteomes" id="UP000184330"/>
    </source>
</evidence>
<feature type="region of interest" description="Disordered" evidence="2">
    <location>
        <begin position="1113"/>
        <end position="1140"/>
    </location>
</feature>
<sequence>MTKLLGLIQLRCDSEAEATLVRDSFKSKKMVFVPAEQGNPHPWLDLLWCRWKGLPNQKDPRIFRTFESLKDMYPENRRLFCDTHGVRDVTADDLVLEARRFAMGDSIAHITSRLHCKEKFLEQDSSMTSNGNFHNPRACNIFPVSKNWNLDTDKVTAVQNGLTFAGWFIADTATFRTIFAGVVLDKLGLKTRFLTEQAKSVPRTQGVVALNQELIDLFRSKVDFIIRLRVCSLSIAHAQLTLALICTESVVAALLLRHKAYLPQDYHIIHRLFSTIMDGLSGAASGIAVVSFTLQLAESATKLYNFWKSVDEAPEFVHEIVEDLKLLSTTLAEIALHEQKHGNNGSVTDILESCTGQIQIMLRMTTKIEHGLESRSIGKRKWTAIKAVFKEEKIAKFQQRLLNIKTTLLLARQTLSDRSIRACFDQNGQMLVAISQNMDTLREQNKQTSEIISTLGNTTTALPDGALEELLERAASHIGNPYMRAGFKKALEVTIRQAQDGIERAQDGIKQVQILRRDTETRDMSLASRSKLVPRQWRVLTTNCSQTMKSLFGDLTIQTTTFETIVDRGEGREHNDHLAQSRTRIIFRPAAWLVRFGLAYEFQLGLARSSRSWKTILQVFQPVPDDSLIFEFCRLGNTQGVQTLLSRKQASVWDTNSYGWTLLHIALHYAQLQIVELLLTEGADCDAVTYRQESCLLVFGGGTYTMGRLLRSIADHMKAEVEELELVFCILSRLSHQFESLPLGPEFICSIVDCKCNIEVEDEMVDEKRVVYWLKRLAQTLGTSIYTSEHVASRFWIACCHSRSTLEWAMSVYKDLIDIRPTVDGFSLILECIATEKWFAVEAFAKNGADLHYSGKDIDHSPVEETATSLSLYSSCRFFEWRGILRDLKIDIAGFIKDELQSSRLREDGWNAESLGFLFQLEFSAVDCRDGCVDFECGCPNSYGSDNDSDEESEIEDDEDSENSNGRANCGKASGIMVEVSWQTLLEKIKHGESLAGYIDKYSKDAASESDESTNFDRDIIETSEDESSSVKEITEDNEVDIGVGIDDDKSKRAKDGGDAEEACNGNTDDGGNGWEDYSGQDGSDWEEQKDDKEKEAPEWYCVVCWYNECDVSSTSPSVKHPSGVDSSEDESPMLLQINI</sequence>
<dbReference type="InterPro" id="IPR036770">
    <property type="entry name" value="Ankyrin_rpt-contain_sf"/>
</dbReference>
<gene>
    <name evidence="4" type="ORF">PAC_02328</name>
</gene>
<evidence type="ECO:0000256" key="2">
    <source>
        <dbReference type="SAM" id="MobiDB-lite"/>
    </source>
</evidence>
<dbReference type="Gene3D" id="1.25.40.20">
    <property type="entry name" value="Ankyrin repeat-containing domain"/>
    <property type="match status" value="1"/>
</dbReference>
<evidence type="ECO:0000259" key="3">
    <source>
        <dbReference type="Pfam" id="PF17107"/>
    </source>
</evidence>
<keyword evidence="1" id="KW-0040">ANK repeat</keyword>
<feature type="region of interest" description="Disordered" evidence="2">
    <location>
        <begin position="943"/>
        <end position="970"/>
    </location>
</feature>
<dbReference type="PROSITE" id="PS50297">
    <property type="entry name" value="ANK_REP_REGION"/>
    <property type="match status" value="1"/>
</dbReference>
<proteinExistence type="predicted"/>
<keyword evidence="5" id="KW-1185">Reference proteome</keyword>
<dbReference type="AlphaFoldDB" id="A0A1L7WI69"/>
<dbReference type="OrthoDB" id="539213at2759"/>
<feature type="region of interest" description="Disordered" evidence="2">
    <location>
        <begin position="1004"/>
        <end position="1095"/>
    </location>
</feature>
<feature type="domain" description="NACHT-NTPase and P-loop NTPases N-terminal" evidence="3">
    <location>
        <begin position="290"/>
        <end position="403"/>
    </location>
</feature>
<dbReference type="EMBL" id="FJOG01000002">
    <property type="protein sequence ID" value="CZR52451.1"/>
    <property type="molecule type" value="Genomic_DNA"/>
</dbReference>
<accession>A0A1L7WI69</accession>
<protein>
    <recommendedName>
        <fullName evidence="3">NACHT-NTPase and P-loop NTPases N-terminal domain-containing protein</fullName>
    </recommendedName>
</protein>
<name>A0A1L7WI69_9HELO</name>
<evidence type="ECO:0000256" key="1">
    <source>
        <dbReference type="PROSITE-ProRule" id="PRU00023"/>
    </source>
</evidence>
<dbReference type="InterPro" id="IPR031352">
    <property type="entry name" value="SesA"/>
</dbReference>
<dbReference type="Pfam" id="PF12796">
    <property type="entry name" value="Ank_2"/>
    <property type="match status" value="1"/>
</dbReference>
<dbReference type="PROSITE" id="PS50088">
    <property type="entry name" value="ANK_REPEAT"/>
    <property type="match status" value="1"/>
</dbReference>
<feature type="repeat" description="ANK" evidence="1">
    <location>
        <begin position="658"/>
        <end position="690"/>
    </location>
</feature>
<organism evidence="4 5">
    <name type="scientific">Phialocephala subalpina</name>
    <dbReference type="NCBI Taxonomy" id="576137"/>
    <lineage>
        <taxon>Eukaryota</taxon>
        <taxon>Fungi</taxon>
        <taxon>Dikarya</taxon>
        <taxon>Ascomycota</taxon>
        <taxon>Pezizomycotina</taxon>
        <taxon>Leotiomycetes</taxon>
        <taxon>Helotiales</taxon>
        <taxon>Mollisiaceae</taxon>
        <taxon>Phialocephala</taxon>
        <taxon>Phialocephala fortinii species complex</taxon>
    </lineage>
</organism>
<dbReference type="SMART" id="SM00248">
    <property type="entry name" value="ANK"/>
    <property type="match status" value="2"/>
</dbReference>
<dbReference type="InterPro" id="IPR002110">
    <property type="entry name" value="Ankyrin_rpt"/>
</dbReference>
<dbReference type="SUPFAM" id="SSF48403">
    <property type="entry name" value="Ankyrin repeat"/>
    <property type="match status" value="1"/>
</dbReference>
<feature type="compositionally biased region" description="Basic and acidic residues" evidence="2">
    <location>
        <begin position="1047"/>
        <end position="1058"/>
    </location>
</feature>
<feature type="compositionally biased region" description="Acidic residues" evidence="2">
    <location>
        <begin position="947"/>
        <end position="962"/>
    </location>
</feature>
<dbReference type="Proteomes" id="UP000184330">
    <property type="component" value="Unassembled WGS sequence"/>
</dbReference>
<evidence type="ECO:0000313" key="4">
    <source>
        <dbReference type="EMBL" id="CZR52451.1"/>
    </source>
</evidence>
<dbReference type="STRING" id="576137.A0A1L7WI69"/>